<dbReference type="EMBL" id="JAWXYG010000005">
    <property type="protein sequence ID" value="KAK4273627.1"/>
    <property type="molecule type" value="Genomic_DNA"/>
</dbReference>
<proteinExistence type="predicted"/>
<evidence type="ECO:0000313" key="2">
    <source>
        <dbReference type="Proteomes" id="UP001293593"/>
    </source>
</evidence>
<sequence>MASKAITGLGRERTEAKGSVGYVAIDGIATRRGQANPFCSTATGTKRTYLEASQLPPALIHQHEHLHLADLRHGCHQRSLIAHHYCHGGTIFLLTGNRK</sequence>
<gene>
    <name evidence="1" type="ORF">QN277_021994</name>
</gene>
<reference evidence="1" key="1">
    <citation type="submission" date="2023-10" db="EMBL/GenBank/DDBJ databases">
        <title>Chromosome-level genome of the transformable northern wattle, Acacia crassicarpa.</title>
        <authorList>
            <person name="Massaro I."/>
            <person name="Sinha N.R."/>
            <person name="Poethig S."/>
            <person name="Leichty A.R."/>
        </authorList>
    </citation>
    <scope>NUCLEOTIDE SEQUENCE</scope>
    <source>
        <strain evidence="1">Acra3RX</strain>
        <tissue evidence="1">Leaf</tissue>
    </source>
</reference>
<protein>
    <submittedName>
        <fullName evidence="1">Uncharacterized protein</fullName>
    </submittedName>
</protein>
<dbReference type="Proteomes" id="UP001293593">
    <property type="component" value="Unassembled WGS sequence"/>
</dbReference>
<evidence type="ECO:0000313" key="1">
    <source>
        <dbReference type="EMBL" id="KAK4273627.1"/>
    </source>
</evidence>
<keyword evidence="2" id="KW-1185">Reference proteome</keyword>
<dbReference type="AlphaFoldDB" id="A0AAE1JML8"/>
<comment type="caution">
    <text evidence="1">The sequence shown here is derived from an EMBL/GenBank/DDBJ whole genome shotgun (WGS) entry which is preliminary data.</text>
</comment>
<accession>A0AAE1JML8</accession>
<name>A0AAE1JML8_9FABA</name>
<organism evidence="1 2">
    <name type="scientific">Acacia crassicarpa</name>
    <name type="common">northern wattle</name>
    <dbReference type="NCBI Taxonomy" id="499986"/>
    <lineage>
        <taxon>Eukaryota</taxon>
        <taxon>Viridiplantae</taxon>
        <taxon>Streptophyta</taxon>
        <taxon>Embryophyta</taxon>
        <taxon>Tracheophyta</taxon>
        <taxon>Spermatophyta</taxon>
        <taxon>Magnoliopsida</taxon>
        <taxon>eudicotyledons</taxon>
        <taxon>Gunneridae</taxon>
        <taxon>Pentapetalae</taxon>
        <taxon>rosids</taxon>
        <taxon>fabids</taxon>
        <taxon>Fabales</taxon>
        <taxon>Fabaceae</taxon>
        <taxon>Caesalpinioideae</taxon>
        <taxon>mimosoid clade</taxon>
        <taxon>Acacieae</taxon>
        <taxon>Acacia</taxon>
    </lineage>
</organism>